<dbReference type="Pfam" id="PF13409">
    <property type="entry name" value="GST_N_2"/>
    <property type="match status" value="1"/>
</dbReference>
<name>A0A165DRU3_EXIGL</name>
<protein>
    <recommendedName>
        <fullName evidence="1">GST N-terminal domain-containing protein</fullName>
    </recommendedName>
</protein>
<reference evidence="2 3" key="1">
    <citation type="journal article" date="2016" name="Mol. Biol. Evol.">
        <title>Comparative Genomics of Early-Diverging Mushroom-Forming Fungi Provides Insights into the Origins of Lignocellulose Decay Capabilities.</title>
        <authorList>
            <person name="Nagy L.G."/>
            <person name="Riley R."/>
            <person name="Tritt A."/>
            <person name="Adam C."/>
            <person name="Daum C."/>
            <person name="Floudas D."/>
            <person name="Sun H."/>
            <person name="Yadav J.S."/>
            <person name="Pangilinan J."/>
            <person name="Larsson K.H."/>
            <person name="Matsuura K."/>
            <person name="Barry K."/>
            <person name="Labutti K."/>
            <person name="Kuo R."/>
            <person name="Ohm R.A."/>
            <person name="Bhattacharya S.S."/>
            <person name="Shirouzu T."/>
            <person name="Yoshinaga Y."/>
            <person name="Martin F.M."/>
            <person name="Grigoriev I.V."/>
            <person name="Hibbett D.S."/>
        </authorList>
    </citation>
    <scope>NUCLEOTIDE SEQUENCE [LARGE SCALE GENOMIC DNA]</scope>
    <source>
        <strain evidence="2 3">HHB12029</strain>
    </source>
</reference>
<proteinExistence type="predicted"/>
<gene>
    <name evidence="2" type="ORF">EXIGLDRAFT_841644</name>
</gene>
<dbReference type="InterPro" id="IPR054416">
    <property type="entry name" value="GST_UstS-like_C"/>
</dbReference>
<dbReference type="PROSITE" id="PS50404">
    <property type="entry name" value="GST_NTER"/>
    <property type="match status" value="1"/>
</dbReference>
<evidence type="ECO:0000259" key="1">
    <source>
        <dbReference type="PROSITE" id="PS50404"/>
    </source>
</evidence>
<dbReference type="STRING" id="1314781.A0A165DRU3"/>
<dbReference type="Proteomes" id="UP000077266">
    <property type="component" value="Unassembled WGS sequence"/>
</dbReference>
<dbReference type="AlphaFoldDB" id="A0A165DRU3"/>
<accession>A0A165DRU3</accession>
<feature type="domain" description="GST N-terminal" evidence="1">
    <location>
        <begin position="9"/>
        <end position="108"/>
    </location>
</feature>
<keyword evidence="3" id="KW-1185">Reference proteome</keyword>
<evidence type="ECO:0000313" key="2">
    <source>
        <dbReference type="EMBL" id="KZV85211.1"/>
    </source>
</evidence>
<dbReference type="InterPro" id="IPR004045">
    <property type="entry name" value="Glutathione_S-Trfase_N"/>
</dbReference>
<dbReference type="Pfam" id="PF22041">
    <property type="entry name" value="GST_C_7"/>
    <property type="match status" value="1"/>
</dbReference>
<evidence type="ECO:0000313" key="3">
    <source>
        <dbReference type="Proteomes" id="UP000077266"/>
    </source>
</evidence>
<sequence>MSASPLTFYDITSTKGCMSPNTWKARLALNLKGIPYKTHWLTFTEIEPFMKALGAKPTTKKPAPDDAEDWYTCPVISIPSADSSMPPKLIEESDAILEYLDAAYPDTPKLFPAGTRALQATFAQFFVAQVLMPTIQLLLPGVPGILDETNAAYFAESRLKWYGRPLSDWSPLGSETREVMWRTAEEAWGKLAGVYAKRSDDVWLTGAQPVYADFVVVSLLAFARTVIPEEEFATMLKWHGGIWGRLWEASRPFLADNQ</sequence>
<dbReference type="EMBL" id="KV426196">
    <property type="protein sequence ID" value="KZV85211.1"/>
    <property type="molecule type" value="Genomic_DNA"/>
</dbReference>
<dbReference type="InterPro" id="IPR036249">
    <property type="entry name" value="Thioredoxin-like_sf"/>
</dbReference>
<dbReference type="SUPFAM" id="SSF52833">
    <property type="entry name" value="Thioredoxin-like"/>
    <property type="match status" value="1"/>
</dbReference>
<dbReference type="OrthoDB" id="4951845at2759"/>
<dbReference type="Gene3D" id="3.40.30.10">
    <property type="entry name" value="Glutaredoxin"/>
    <property type="match status" value="1"/>
</dbReference>
<dbReference type="InParanoid" id="A0A165DRU3"/>
<dbReference type="Gene3D" id="1.20.1050.10">
    <property type="match status" value="1"/>
</dbReference>
<organism evidence="2 3">
    <name type="scientific">Exidia glandulosa HHB12029</name>
    <dbReference type="NCBI Taxonomy" id="1314781"/>
    <lineage>
        <taxon>Eukaryota</taxon>
        <taxon>Fungi</taxon>
        <taxon>Dikarya</taxon>
        <taxon>Basidiomycota</taxon>
        <taxon>Agaricomycotina</taxon>
        <taxon>Agaricomycetes</taxon>
        <taxon>Auriculariales</taxon>
        <taxon>Exidiaceae</taxon>
        <taxon>Exidia</taxon>
    </lineage>
</organism>